<dbReference type="EMBL" id="RCCE01000008">
    <property type="protein sequence ID" value="RLJ36333.1"/>
    <property type="molecule type" value="Genomic_DNA"/>
</dbReference>
<organism evidence="2 3">
    <name type="scientific">Litoreibacter meonggei</name>
    <dbReference type="NCBI Taxonomy" id="1049199"/>
    <lineage>
        <taxon>Bacteria</taxon>
        <taxon>Pseudomonadati</taxon>
        <taxon>Pseudomonadota</taxon>
        <taxon>Alphaproteobacteria</taxon>
        <taxon>Rhodobacterales</taxon>
        <taxon>Roseobacteraceae</taxon>
        <taxon>Litoreibacter</taxon>
    </lineage>
</organism>
<evidence type="ECO:0000256" key="1">
    <source>
        <dbReference type="SAM" id="SignalP"/>
    </source>
</evidence>
<feature type="signal peptide" evidence="1">
    <location>
        <begin position="1"/>
        <end position="23"/>
    </location>
</feature>
<feature type="chain" id="PRO_5019842006" evidence="1">
    <location>
        <begin position="24"/>
        <end position="113"/>
    </location>
</feature>
<protein>
    <submittedName>
        <fullName evidence="2">Uncharacterized protein</fullName>
    </submittedName>
</protein>
<dbReference type="Proteomes" id="UP000269157">
    <property type="component" value="Unassembled WGS sequence"/>
</dbReference>
<reference evidence="2 3" key="1">
    <citation type="submission" date="2018-10" db="EMBL/GenBank/DDBJ databases">
        <title>Genomic Encyclopedia of Archaeal and Bacterial Type Strains, Phase II (KMG-II): from individual species to whole genera.</title>
        <authorList>
            <person name="Goeker M."/>
        </authorList>
    </citation>
    <scope>NUCLEOTIDE SEQUENCE [LARGE SCALE GENOMIC DNA]</scope>
    <source>
        <strain evidence="2 3">DSM 29466</strain>
    </source>
</reference>
<evidence type="ECO:0000313" key="2">
    <source>
        <dbReference type="EMBL" id="RLJ36333.1"/>
    </source>
</evidence>
<keyword evidence="1" id="KW-0732">Signal</keyword>
<gene>
    <name evidence="2" type="ORF">BCF46_3801</name>
</gene>
<dbReference type="RefSeq" id="WP_121028120.1">
    <property type="nucleotide sequence ID" value="NZ_RCCE01000008.1"/>
</dbReference>
<keyword evidence="3" id="KW-1185">Reference proteome</keyword>
<comment type="caution">
    <text evidence="2">The sequence shown here is derived from an EMBL/GenBank/DDBJ whole genome shotgun (WGS) entry which is preliminary data.</text>
</comment>
<dbReference type="OrthoDB" id="9895802at2"/>
<proteinExistence type="predicted"/>
<accession>A0A497VI11</accession>
<name>A0A497VI11_9RHOB</name>
<evidence type="ECO:0000313" key="3">
    <source>
        <dbReference type="Proteomes" id="UP000269157"/>
    </source>
</evidence>
<sequence length="113" mass="12543">MRRFFLVLRILPLIGFCVFAAVAALRVQADQAASVGKPKLPSRIGASQHTPSFAENVALEMSTMWVELYISYLPGLMPEAVAYEHTEHNSLDALKMRTKKPAYDVGGFDVPLY</sequence>
<dbReference type="AlphaFoldDB" id="A0A497VI11"/>